<accession>E5A9N9</accession>
<name>E5A9N9_LEPMJ</name>
<evidence type="ECO:0000256" key="2">
    <source>
        <dbReference type="SAM" id="SignalP"/>
    </source>
</evidence>
<dbReference type="AlphaFoldDB" id="E5A9N9"/>
<organism evidence="4">
    <name type="scientific">Leptosphaeria maculans (strain JN3 / isolate v23.1.3 / race Av1-4-5-6-7-8)</name>
    <name type="common">Blackleg fungus</name>
    <name type="synonym">Phoma lingam</name>
    <dbReference type="NCBI Taxonomy" id="985895"/>
    <lineage>
        <taxon>Eukaryota</taxon>
        <taxon>Fungi</taxon>
        <taxon>Dikarya</taxon>
        <taxon>Ascomycota</taxon>
        <taxon>Pezizomycotina</taxon>
        <taxon>Dothideomycetes</taxon>
        <taxon>Pleosporomycetidae</taxon>
        <taxon>Pleosporales</taxon>
        <taxon>Pleosporineae</taxon>
        <taxon>Leptosphaeriaceae</taxon>
        <taxon>Plenodomus</taxon>
        <taxon>Plenodomus lingam/Leptosphaeria maculans species complex</taxon>
    </lineage>
</organism>
<gene>
    <name evidence="3" type="ORF">LEMA_P015100.1</name>
</gene>
<dbReference type="EMBL" id="FP929138">
    <property type="protein sequence ID" value="CBY00380.1"/>
    <property type="molecule type" value="Genomic_DNA"/>
</dbReference>
<dbReference type="HOGENOM" id="CLU_1731803_0_0_1"/>
<protein>
    <submittedName>
        <fullName evidence="3">Predicted protein</fullName>
    </submittedName>
</protein>
<evidence type="ECO:0000313" key="4">
    <source>
        <dbReference type="Proteomes" id="UP000002668"/>
    </source>
</evidence>
<keyword evidence="2" id="KW-0732">Signal</keyword>
<sequence>MYSCTILLLGSIILTVFAAPVPLDAGLVKKDFAVKPRSGLSVTHMIQDLMERSTVVKTAQSKTDYDVVSEINHEGEEKAESEFDTVKVLNERGIIRTFGGNKRGITRPSGGSKRGITRPSGGSKRGITRPSGGSKRGITRPSGGSKRDLTE</sequence>
<evidence type="ECO:0000256" key="1">
    <source>
        <dbReference type="SAM" id="MobiDB-lite"/>
    </source>
</evidence>
<dbReference type="OrthoDB" id="3789503at2759"/>
<dbReference type="OMA" id="MYSCTIL"/>
<dbReference type="Proteomes" id="UP000002668">
    <property type="component" value="Genome"/>
</dbReference>
<dbReference type="VEuPathDB" id="FungiDB:LEMA_P015100.1"/>
<reference evidence="4" key="1">
    <citation type="journal article" date="2011" name="Nat. Commun.">
        <title>Effector diversification within compartments of the Leptosphaeria maculans genome affected by Repeat-Induced Point mutations.</title>
        <authorList>
            <person name="Rouxel T."/>
            <person name="Grandaubert J."/>
            <person name="Hane J.K."/>
            <person name="Hoede C."/>
            <person name="van de Wouw A.P."/>
            <person name="Couloux A."/>
            <person name="Dominguez V."/>
            <person name="Anthouard V."/>
            <person name="Bally P."/>
            <person name="Bourras S."/>
            <person name="Cozijnsen A.J."/>
            <person name="Ciuffetti L.M."/>
            <person name="Degrave A."/>
            <person name="Dilmaghani A."/>
            <person name="Duret L."/>
            <person name="Fudal I."/>
            <person name="Goodwin S.B."/>
            <person name="Gout L."/>
            <person name="Glaser N."/>
            <person name="Linglin J."/>
            <person name="Kema G.H.J."/>
            <person name="Lapalu N."/>
            <person name="Lawrence C.B."/>
            <person name="May K."/>
            <person name="Meyer M."/>
            <person name="Ollivier B."/>
            <person name="Poulain J."/>
            <person name="Schoch C.L."/>
            <person name="Simon A."/>
            <person name="Spatafora J.W."/>
            <person name="Stachowiak A."/>
            <person name="Turgeon B.G."/>
            <person name="Tyler B.M."/>
            <person name="Vincent D."/>
            <person name="Weissenbach J."/>
            <person name="Amselem J."/>
            <person name="Quesneville H."/>
            <person name="Oliver R.P."/>
            <person name="Wincker P."/>
            <person name="Balesdent M.-H."/>
            <person name="Howlett B.J."/>
        </authorList>
    </citation>
    <scope>NUCLEOTIDE SEQUENCE [LARGE SCALE GENOMIC DNA]</scope>
    <source>
        <strain evidence="4">JN3 / isolate v23.1.3 / race Av1-4-5-6-7-8</strain>
    </source>
</reference>
<dbReference type="GeneID" id="13292026"/>
<keyword evidence="4" id="KW-1185">Reference proteome</keyword>
<dbReference type="InParanoid" id="E5A9N9"/>
<proteinExistence type="predicted"/>
<evidence type="ECO:0000313" key="3">
    <source>
        <dbReference type="EMBL" id="CBY00380.1"/>
    </source>
</evidence>
<feature type="chain" id="PRO_5003195186" evidence="2">
    <location>
        <begin position="19"/>
        <end position="151"/>
    </location>
</feature>
<feature type="region of interest" description="Disordered" evidence="1">
    <location>
        <begin position="99"/>
        <end position="151"/>
    </location>
</feature>
<feature type="signal peptide" evidence="2">
    <location>
        <begin position="1"/>
        <end position="18"/>
    </location>
</feature>